<dbReference type="Proteomes" id="UP000035265">
    <property type="component" value="Unassembled WGS sequence"/>
</dbReference>
<feature type="transmembrane region" description="Helical" evidence="1">
    <location>
        <begin position="25"/>
        <end position="45"/>
    </location>
</feature>
<sequence length="345" mass="35449">MRDGWRVADLAREALRNTLGRSARLLPAVALAVVLGSGTAAFVALETASLQDELDDLAERGRGVVSYMQANPDQPALVSRASCEALAGAPGVEAAGAVVPGGSVLVVPVGPDVPVQRASTTLVPGLAGVDALVGAGLLDRTGPADQRVLVGDGALDSARTPVLREGVGTGRSLTVPLRPDDTQVERCVVVLDPLVALDDVAATQIASLHVSGNAVVGTEALRATSDPVQEFLDRPSRFLPVLLGLLGAVTTAVTYRLRASELAVYRLSGTSARSLLVLVALETLLVAGVATTAATLAVVVLHARYLDPTTPVLWGLVLAGTWAVVTLAATADLALRRPTDLAKDR</sequence>
<gene>
    <name evidence="2" type="ORF">FB00_17900</name>
</gene>
<dbReference type="AlphaFoldDB" id="A0A0H2KZM4"/>
<reference evidence="2 3" key="1">
    <citation type="submission" date="2014-05" db="EMBL/GenBank/DDBJ databases">
        <title>Cellulosimicrobium funkei U11 genome.</title>
        <authorList>
            <person name="Hu C."/>
            <person name="Gong Y."/>
            <person name="Wan W."/>
            <person name="Jiang M."/>
        </authorList>
    </citation>
    <scope>NUCLEOTIDE SEQUENCE [LARGE SCALE GENOMIC DNA]</scope>
    <source>
        <strain evidence="2 3">U11</strain>
    </source>
</reference>
<dbReference type="EMBL" id="JNBQ01000036">
    <property type="protein sequence ID" value="KLN33397.1"/>
    <property type="molecule type" value="Genomic_DNA"/>
</dbReference>
<feature type="transmembrane region" description="Helical" evidence="1">
    <location>
        <begin position="275"/>
        <end position="300"/>
    </location>
</feature>
<protein>
    <recommendedName>
        <fullName evidence="4">ABC transporter permease</fullName>
    </recommendedName>
</protein>
<comment type="caution">
    <text evidence="2">The sequence shown here is derived from an EMBL/GenBank/DDBJ whole genome shotgun (WGS) entry which is preliminary data.</text>
</comment>
<evidence type="ECO:0000313" key="2">
    <source>
        <dbReference type="EMBL" id="KLN33397.1"/>
    </source>
</evidence>
<keyword evidence="1" id="KW-0472">Membrane</keyword>
<feature type="transmembrane region" description="Helical" evidence="1">
    <location>
        <begin position="238"/>
        <end position="255"/>
    </location>
</feature>
<name>A0A0H2KZM4_9MICO</name>
<evidence type="ECO:0000256" key="1">
    <source>
        <dbReference type="SAM" id="Phobius"/>
    </source>
</evidence>
<accession>A0A0H2KZM4</accession>
<keyword evidence="3" id="KW-1185">Reference proteome</keyword>
<dbReference type="STRING" id="264251.FB00_17900"/>
<proteinExistence type="predicted"/>
<evidence type="ECO:0000313" key="3">
    <source>
        <dbReference type="Proteomes" id="UP000035265"/>
    </source>
</evidence>
<evidence type="ECO:0008006" key="4">
    <source>
        <dbReference type="Google" id="ProtNLM"/>
    </source>
</evidence>
<keyword evidence="1" id="KW-0812">Transmembrane</keyword>
<dbReference type="PATRIC" id="fig|264251.5.peg.3628"/>
<keyword evidence="1" id="KW-1133">Transmembrane helix</keyword>
<dbReference type="RefSeq" id="WP_047234195.1">
    <property type="nucleotide sequence ID" value="NZ_JNBQ01000036.1"/>
</dbReference>
<feature type="transmembrane region" description="Helical" evidence="1">
    <location>
        <begin position="312"/>
        <end position="335"/>
    </location>
</feature>
<organism evidence="2 3">
    <name type="scientific">Cellulosimicrobium funkei</name>
    <dbReference type="NCBI Taxonomy" id="264251"/>
    <lineage>
        <taxon>Bacteria</taxon>
        <taxon>Bacillati</taxon>
        <taxon>Actinomycetota</taxon>
        <taxon>Actinomycetes</taxon>
        <taxon>Micrococcales</taxon>
        <taxon>Promicromonosporaceae</taxon>
        <taxon>Cellulosimicrobium</taxon>
    </lineage>
</organism>